<evidence type="ECO:0000313" key="4">
    <source>
        <dbReference type="Proteomes" id="UP001203423"/>
    </source>
</evidence>
<dbReference type="Pfam" id="PF21607">
    <property type="entry name" value="FabD_helical_ins"/>
    <property type="match status" value="1"/>
</dbReference>
<reference evidence="3 4" key="1">
    <citation type="submission" date="2022-01" db="EMBL/GenBank/DDBJ databases">
        <title>Whole genome-based taxonomy of the Shewanellaceae.</title>
        <authorList>
            <person name="Martin-Rodriguez A.J."/>
        </authorList>
    </citation>
    <scope>NUCLEOTIDE SEQUENCE [LARGE SCALE GENOMIC DNA]</scope>
    <source>
        <strain evidence="3 4">DSM 17177</strain>
    </source>
</reference>
<dbReference type="InterPro" id="IPR049489">
    <property type="entry name" value="FabD-like_helical_ins"/>
</dbReference>
<organism evidence="3 4">
    <name type="scientific">Shewanella surugensis</name>
    <dbReference type="NCBI Taxonomy" id="212020"/>
    <lineage>
        <taxon>Bacteria</taxon>
        <taxon>Pseudomonadati</taxon>
        <taxon>Pseudomonadota</taxon>
        <taxon>Gammaproteobacteria</taxon>
        <taxon>Alteromonadales</taxon>
        <taxon>Shewanellaceae</taxon>
        <taxon>Shewanella</taxon>
    </lineage>
</organism>
<dbReference type="PANTHER" id="PTHR32332:SF20">
    <property type="entry name" value="2-NITROPROPANE DIOXYGENASE-LIKE PROTEIN"/>
    <property type="match status" value="1"/>
</dbReference>
<dbReference type="InterPro" id="IPR013785">
    <property type="entry name" value="Aldolase_TIM"/>
</dbReference>
<evidence type="ECO:0000313" key="3">
    <source>
        <dbReference type="EMBL" id="MCL1127188.1"/>
    </source>
</evidence>
<dbReference type="RefSeq" id="WP_248942584.1">
    <property type="nucleotide sequence ID" value="NZ_JAKIKS010000134.1"/>
</dbReference>
<dbReference type="EMBL" id="JAKIKS010000134">
    <property type="protein sequence ID" value="MCL1127188.1"/>
    <property type="molecule type" value="Genomic_DNA"/>
</dbReference>
<keyword evidence="4" id="KW-1185">Reference proteome</keyword>
<comment type="caution">
    <text evidence="3">The sequence shown here is derived from an EMBL/GenBank/DDBJ whole genome shotgun (WGS) entry which is preliminary data.</text>
</comment>
<sequence length="559" mass="61647">MEQTKLSEQPLSPWPWQIKLSDVSFDLAVMSQQLKDFSRSCYLVNHTEKGFGISQQASLIDTRCFESEKTSFSANSVGKEDYSPCFPVSAFAPALGTQSLGDHYFRRVHGVKYAYYAGSMANGISSEELVITLGKAGILCSFGAGGLVQERVEQAIIRIQTALPNGPYAFNLLHSPNEPAMEKSSVALFLKHKVRTVEASAFLGLTPQIVHYRAAGLSRDANGQICITNKVIAKVSRVEVATHFMQPAPVKILQGLVDEGLISAEQMLLAQKVPMADDITAEADSGGHTDNRPLVTLLPTLLALRDSIQSEYQYLTPLRVGAGGGIGTPDAALAAFNMGAAYIVTGSVNQACVEAGASEHTRQLLSTTEMADVTMAPAADMFEMGVKLQVVKRGTFFPMRANKLYDIYSRYDAIEDIPIDEREKLESQIFRSSLEDIWQGTVSFFNERDPKVLERAMGHPKRKMALIFRWYLGLSSRWSNIGEAGREMDYQIWAGPALGAFNQWAKGSYLDDYKARHAVDIAKHLLYGAAYLNRINHLCAQGVNLPVTLRRWLPDKKMA</sequence>
<dbReference type="Gene3D" id="3.20.20.70">
    <property type="entry name" value="Aldolase class I"/>
    <property type="match status" value="2"/>
</dbReference>
<proteinExistence type="predicted"/>
<dbReference type="NCBIfam" id="TIGR02814">
    <property type="entry name" value="pfaD_fam"/>
    <property type="match status" value="1"/>
</dbReference>
<accession>A0ABT0LHL8</accession>
<dbReference type="SUPFAM" id="SSF51412">
    <property type="entry name" value="Inosine monophosphate dehydrogenase (IMPDH)"/>
    <property type="match status" value="1"/>
</dbReference>
<evidence type="ECO:0000259" key="1">
    <source>
        <dbReference type="Pfam" id="PF18328"/>
    </source>
</evidence>
<dbReference type="Pfam" id="PF18328">
    <property type="entry name" value="PfaD_N"/>
    <property type="match status" value="1"/>
</dbReference>
<dbReference type="CDD" id="cd04742">
    <property type="entry name" value="NPD_FabD"/>
    <property type="match status" value="1"/>
</dbReference>
<feature type="domain" description="Fatty acid synthase subunit PfaD N-terminal" evidence="1">
    <location>
        <begin position="16"/>
        <end position="61"/>
    </location>
</feature>
<protein>
    <submittedName>
        <fullName evidence="3">PfaD family polyunsaturated fatty acid/polyketide biosynthesis protein</fullName>
    </submittedName>
</protein>
<name>A0ABT0LHL8_9GAMM</name>
<dbReference type="PANTHER" id="PTHR32332">
    <property type="entry name" value="2-NITROPROPANE DIOXYGENASE"/>
    <property type="match status" value="1"/>
</dbReference>
<dbReference type="InterPro" id="IPR014179">
    <property type="entry name" value="PfaD-like_TIM-barrel"/>
</dbReference>
<evidence type="ECO:0000259" key="2">
    <source>
        <dbReference type="Pfam" id="PF21607"/>
    </source>
</evidence>
<dbReference type="Pfam" id="PF03060">
    <property type="entry name" value="NMO"/>
    <property type="match status" value="1"/>
</dbReference>
<gene>
    <name evidence="3" type="ORF">L2764_22575</name>
</gene>
<feature type="domain" description="[Acyl-carrier-protein] S-malonyltransferase-like inserted helical" evidence="2">
    <location>
        <begin position="411"/>
        <end position="490"/>
    </location>
</feature>
<dbReference type="InterPro" id="IPR040981">
    <property type="entry name" value="PfaD_N"/>
</dbReference>
<dbReference type="Proteomes" id="UP001203423">
    <property type="component" value="Unassembled WGS sequence"/>
</dbReference>